<dbReference type="HOGENOM" id="CLU_1166508_0_0_1"/>
<protein>
    <submittedName>
        <fullName evidence="2">Uncharacterized protein</fullName>
    </submittedName>
</protein>
<evidence type="ECO:0000313" key="3">
    <source>
        <dbReference type="Proteomes" id="UP000054485"/>
    </source>
</evidence>
<dbReference type="InParanoid" id="A0A0D0AUY0"/>
<reference evidence="2 3" key="1">
    <citation type="submission" date="2014-04" db="EMBL/GenBank/DDBJ databases">
        <authorList>
            <consortium name="DOE Joint Genome Institute"/>
            <person name="Kuo A."/>
            <person name="Ruytinx J."/>
            <person name="Rineau F."/>
            <person name="Colpaert J."/>
            <person name="Kohler A."/>
            <person name="Nagy L.G."/>
            <person name="Floudas D."/>
            <person name="Copeland A."/>
            <person name="Barry K.W."/>
            <person name="Cichocki N."/>
            <person name="Veneault-Fourrey C."/>
            <person name="LaButti K."/>
            <person name="Lindquist E.A."/>
            <person name="Lipzen A."/>
            <person name="Lundell T."/>
            <person name="Morin E."/>
            <person name="Murat C."/>
            <person name="Sun H."/>
            <person name="Tunlid A."/>
            <person name="Henrissat B."/>
            <person name="Grigoriev I.V."/>
            <person name="Hibbett D.S."/>
            <person name="Martin F."/>
            <person name="Nordberg H.P."/>
            <person name="Cantor M.N."/>
            <person name="Hua S.X."/>
        </authorList>
    </citation>
    <scope>NUCLEOTIDE SEQUENCE [LARGE SCALE GENOMIC DNA]</scope>
    <source>
        <strain evidence="2 3">UH-Slu-Lm8-n1</strain>
    </source>
</reference>
<sequence length="238" mass="26527">MPLTVRKLHMIAGKKTDKKNVSTIVWVVREKGFDANWTQSYLGPTFTFDKAGGIQISWIACRVTDTARVFEAIEKGSSAHAEQTSLWDNADRIKENWGDKKPLKEGDAETQWGRQRECLGLRTRTARLAVRSERREVESGPRLPLESRSAIEFCPTMGERSEEVQDKPPETLSLGRRSGDERGVSTEREDTGDQDRSLACMAGLEAEPEEKAGCPKECNEGSFSISDHGLGTQDPPED</sequence>
<reference evidence="3" key="2">
    <citation type="submission" date="2015-01" db="EMBL/GenBank/DDBJ databases">
        <title>Evolutionary Origins and Diversification of the Mycorrhizal Mutualists.</title>
        <authorList>
            <consortium name="DOE Joint Genome Institute"/>
            <consortium name="Mycorrhizal Genomics Consortium"/>
            <person name="Kohler A."/>
            <person name="Kuo A."/>
            <person name="Nagy L.G."/>
            <person name="Floudas D."/>
            <person name="Copeland A."/>
            <person name="Barry K.W."/>
            <person name="Cichocki N."/>
            <person name="Veneault-Fourrey C."/>
            <person name="LaButti K."/>
            <person name="Lindquist E.A."/>
            <person name="Lipzen A."/>
            <person name="Lundell T."/>
            <person name="Morin E."/>
            <person name="Murat C."/>
            <person name="Riley R."/>
            <person name="Ohm R."/>
            <person name="Sun H."/>
            <person name="Tunlid A."/>
            <person name="Henrissat B."/>
            <person name="Grigoriev I.V."/>
            <person name="Hibbett D.S."/>
            <person name="Martin F."/>
        </authorList>
    </citation>
    <scope>NUCLEOTIDE SEQUENCE [LARGE SCALE GENOMIC DNA]</scope>
    <source>
        <strain evidence="3">UH-Slu-Lm8-n1</strain>
    </source>
</reference>
<dbReference type="Proteomes" id="UP000054485">
    <property type="component" value="Unassembled WGS sequence"/>
</dbReference>
<feature type="compositionally biased region" description="Basic and acidic residues" evidence="1">
    <location>
        <begin position="209"/>
        <end position="219"/>
    </location>
</feature>
<feature type="compositionally biased region" description="Basic and acidic residues" evidence="1">
    <location>
        <begin position="159"/>
        <end position="169"/>
    </location>
</feature>
<evidence type="ECO:0000313" key="2">
    <source>
        <dbReference type="EMBL" id="KIK38187.1"/>
    </source>
</evidence>
<organism evidence="2 3">
    <name type="scientific">Suillus luteus UH-Slu-Lm8-n1</name>
    <dbReference type="NCBI Taxonomy" id="930992"/>
    <lineage>
        <taxon>Eukaryota</taxon>
        <taxon>Fungi</taxon>
        <taxon>Dikarya</taxon>
        <taxon>Basidiomycota</taxon>
        <taxon>Agaricomycotina</taxon>
        <taxon>Agaricomycetes</taxon>
        <taxon>Agaricomycetidae</taxon>
        <taxon>Boletales</taxon>
        <taxon>Suillineae</taxon>
        <taxon>Suillaceae</taxon>
        <taxon>Suillus</taxon>
    </lineage>
</organism>
<dbReference type="AlphaFoldDB" id="A0A0D0AUY0"/>
<proteinExistence type="predicted"/>
<gene>
    <name evidence="2" type="ORF">CY34DRAFT_108786</name>
</gene>
<dbReference type="EMBL" id="KN835407">
    <property type="protein sequence ID" value="KIK38187.1"/>
    <property type="molecule type" value="Genomic_DNA"/>
</dbReference>
<keyword evidence="3" id="KW-1185">Reference proteome</keyword>
<name>A0A0D0AUY0_9AGAM</name>
<evidence type="ECO:0000256" key="1">
    <source>
        <dbReference type="SAM" id="MobiDB-lite"/>
    </source>
</evidence>
<feature type="region of interest" description="Disordered" evidence="1">
    <location>
        <begin position="156"/>
        <end position="238"/>
    </location>
</feature>
<accession>A0A0D0AUY0</accession>
<feature type="compositionally biased region" description="Basic and acidic residues" evidence="1">
    <location>
        <begin position="177"/>
        <end position="196"/>
    </location>
</feature>